<proteinExistence type="predicted"/>
<sequence length="184" mass="20307">MDDPFSETFAPLIGVPCWGVEHGQGSILSFEFGEPRLVIREPFVSTSSSAKLRASAAMRRVKPVGAWCLFVFCCRWRATASGTLSAEDESAQDRIEAAARDFDGQRLARFELDAAERRATFGFDLGAVLETWPYADDDGEQWSLYRPDGHVLTYRADGALSLDPGDTPPDRMGWRAVEGSVQIP</sequence>
<dbReference type="OrthoDB" id="1431610at2"/>
<protein>
    <submittedName>
        <fullName evidence="1">Uncharacterized protein</fullName>
    </submittedName>
</protein>
<keyword evidence="2" id="KW-1185">Reference proteome</keyword>
<dbReference type="STRING" id="414703.SAMN04488125_10621"/>
<dbReference type="AlphaFoldDB" id="A0A1I4DHG4"/>
<organism evidence="1 2">
    <name type="scientific">Methylorubrum salsuginis</name>
    <dbReference type="NCBI Taxonomy" id="414703"/>
    <lineage>
        <taxon>Bacteria</taxon>
        <taxon>Pseudomonadati</taxon>
        <taxon>Pseudomonadota</taxon>
        <taxon>Alphaproteobacteria</taxon>
        <taxon>Hyphomicrobiales</taxon>
        <taxon>Methylobacteriaceae</taxon>
        <taxon>Methylorubrum</taxon>
    </lineage>
</organism>
<dbReference type="Proteomes" id="UP000198804">
    <property type="component" value="Unassembled WGS sequence"/>
</dbReference>
<accession>A0A1I4DHG4</accession>
<evidence type="ECO:0000313" key="1">
    <source>
        <dbReference type="EMBL" id="SFK92665.1"/>
    </source>
</evidence>
<name>A0A1I4DHG4_9HYPH</name>
<dbReference type="EMBL" id="FOSV01000006">
    <property type="protein sequence ID" value="SFK92665.1"/>
    <property type="molecule type" value="Genomic_DNA"/>
</dbReference>
<evidence type="ECO:0000313" key="2">
    <source>
        <dbReference type="Proteomes" id="UP000198804"/>
    </source>
</evidence>
<gene>
    <name evidence="1" type="ORF">SAMN04488125_10621</name>
</gene>
<dbReference type="RefSeq" id="WP_091944588.1">
    <property type="nucleotide sequence ID" value="NZ_FOSV01000006.1"/>
</dbReference>
<reference evidence="2" key="1">
    <citation type="submission" date="2016-10" db="EMBL/GenBank/DDBJ databases">
        <authorList>
            <person name="Varghese N."/>
            <person name="Submissions S."/>
        </authorList>
    </citation>
    <scope>NUCLEOTIDE SEQUENCE [LARGE SCALE GENOMIC DNA]</scope>
    <source>
        <strain evidence="2">CGMCC 1.6474</strain>
    </source>
</reference>